<gene>
    <name evidence="1" type="ORF">HKW67_19050</name>
</gene>
<reference evidence="1 2" key="1">
    <citation type="submission" date="2020-05" db="EMBL/GenBank/DDBJ databases">
        <title>Complete genome sequence of Gemmatimonas greenlandica TET16.</title>
        <authorList>
            <person name="Zeng Y."/>
        </authorList>
    </citation>
    <scope>NUCLEOTIDE SEQUENCE [LARGE SCALE GENOMIC DNA]</scope>
    <source>
        <strain evidence="1 2">TET16</strain>
    </source>
</reference>
<accession>A0A6M4ITL1</accession>
<dbReference type="AlphaFoldDB" id="A0A6M4ITL1"/>
<sequence length="177" mass="19300">MREYRFQATPETVEALRQLRGAWRGMMVAEHSVTVVLQDQRAVRIQCDTAEIESLFDAYRLQADIEDAEGMYGVPVEAFANGNNDIVLFSGVTWSEPQGTVRAEGMTEGSVMHFSGHPGQLTETAEVACVTTDAFVIAASDGSGVLIRTGLRPGSVEVERNPEKVRAFLVDRGYSAA</sequence>
<organism evidence="1 2">
    <name type="scientific">Gemmatimonas groenlandica</name>
    <dbReference type="NCBI Taxonomy" id="2732249"/>
    <lineage>
        <taxon>Bacteria</taxon>
        <taxon>Pseudomonadati</taxon>
        <taxon>Gemmatimonadota</taxon>
        <taxon>Gemmatimonadia</taxon>
        <taxon>Gemmatimonadales</taxon>
        <taxon>Gemmatimonadaceae</taxon>
        <taxon>Gemmatimonas</taxon>
    </lineage>
</organism>
<protein>
    <submittedName>
        <fullName evidence="1">Uncharacterized protein</fullName>
    </submittedName>
</protein>
<dbReference type="RefSeq" id="WP_171226893.1">
    <property type="nucleotide sequence ID" value="NZ_CP053085.1"/>
</dbReference>
<dbReference type="Proteomes" id="UP000500938">
    <property type="component" value="Chromosome"/>
</dbReference>
<dbReference type="EMBL" id="CP053085">
    <property type="protein sequence ID" value="QJR37458.1"/>
    <property type="molecule type" value="Genomic_DNA"/>
</dbReference>
<evidence type="ECO:0000313" key="1">
    <source>
        <dbReference type="EMBL" id="QJR37458.1"/>
    </source>
</evidence>
<evidence type="ECO:0000313" key="2">
    <source>
        <dbReference type="Proteomes" id="UP000500938"/>
    </source>
</evidence>
<name>A0A6M4ITL1_9BACT</name>
<proteinExistence type="predicted"/>
<dbReference type="KEGG" id="ggr:HKW67_19050"/>
<keyword evidence="2" id="KW-1185">Reference proteome</keyword>